<organism evidence="1 2">
    <name type="scientific">Dehalogenimonas alkenigignens</name>
    <dbReference type="NCBI Taxonomy" id="1217799"/>
    <lineage>
        <taxon>Bacteria</taxon>
        <taxon>Bacillati</taxon>
        <taxon>Chloroflexota</taxon>
        <taxon>Dehalococcoidia</taxon>
        <taxon>Dehalococcoidales</taxon>
        <taxon>Dehalococcoidaceae</taxon>
        <taxon>Dehalogenimonas</taxon>
    </lineage>
</organism>
<sequence>MASALKVKNAEAIPIIKFAHEHGFIIHAMGYEYYLNGVKRFGHCPCDKMRPACPCPQSIEEVESKGHCLCGLFWKDYGVYLKEKYGR</sequence>
<evidence type="ECO:0000313" key="1">
    <source>
        <dbReference type="EMBL" id="KTB48883.1"/>
    </source>
</evidence>
<dbReference type="EMBL" id="LFDV01000002">
    <property type="protein sequence ID" value="KTB48883.1"/>
    <property type="molecule type" value="Genomic_DNA"/>
</dbReference>
<dbReference type="RefSeq" id="WP_144437098.1">
    <property type="nucleotide sequence ID" value="NZ_KQ758903.1"/>
</dbReference>
<name>A0A0W0GK32_9CHLR</name>
<dbReference type="Proteomes" id="UP000053947">
    <property type="component" value="Unassembled WGS sequence"/>
</dbReference>
<keyword evidence="2" id="KW-1185">Reference proteome</keyword>
<dbReference type="GO" id="GO:0016730">
    <property type="term" value="F:oxidoreductase activity, acting on iron-sulfur proteins as donors"/>
    <property type="evidence" value="ECO:0007669"/>
    <property type="project" value="InterPro"/>
</dbReference>
<protein>
    <submittedName>
        <fullName evidence="1">Uncharacterized protein</fullName>
    </submittedName>
</protein>
<comment type="caution">
    <text evidence="1">The sequence shown here is derived from an EMBL/GenBank/DDBJ whole genome shotgun (WGS) entry which is preliminary data.</text>
</comment>
<dbReference type="AlphaFoldDB" id="A0A0W0GK32"/>
<evidence type="ECO:0000313" key="2">
    <source>
        <dbReference type="Proteomes" id="UP000053947"/>
    </source>
</evidence>
<dbReference type="InterPro" id="IPR036644">
    <property type="entry name" value="FTR_bsu_sf"/>
</dbReference>
<gene>
    <name evidence="1" type="ORF">DEALK_17300</name>
</gene>
<dbReference type="STRING" id="1217799.DEALK_17300"/>
<accession>A0A0W0GK32</accession>
<dbReference type="SUPFAM" id="SSF57662">
    <property type="entry name" value="Ferredoxin thioredoxin reductase (FTR), catalytic beta chain"/>
    <property type="match status" value="1"/>
</dbReference>
<reference evidence="1 2" key="1">
    <citation type="submission" date="2015-06" db="EMBL/GenBank/DDBJ databases">
        <title>Genome sequence of the organohalide-respiring Dehalogenimonas alkenigignens type strain (IP3-3T).</title>
        <authorList>
            <person name="Key T.A."/>
            <person name="Richmond D.P."/>
            <person name="Bowman K.S."/>
            <person name="Cho Y.-J."/>
            <person name="Chun J."/>
            <person name="da Costa M.S."/>
            <person name="Rainey F.A."/>
            <person name="Moe W.M."/>
        </authorList>
    </citation>
    <scope>NUCLEOTIDE SEQUENCE [LARGE SCALE GENOMIC DNA]</scope>
    <source>
        <strain evidence="1 2">IP3-3</strain>
    </source>
</reference>
<proteinExistence type="predicted"/>